<reference evidence="3" key="2">
    <citation type="journal article" date="2017" name="Nat. Plants">
        <title>The Aegilops tauschii genome reveals multiple impacts of transposons.</title>
        <authorList>
            <person name="Zhao G."/>
            <person name="Zou C."/>
            <person name="Li K."/>
            <person name="Wang K."/>
            <person name="Li T."/>
            <person name="Gao L."/>
            <person name="Zhang X."/>
            <person name="Wang H."/>
            <person name="Yang Z."/>
            <person name="Liu X."/>
            <person name="Jiang W."/>
            <person name="Mao L."/>
            <person name="Kong X."/>
            <person name="Jiao Y."/>
            <person name="Jia J."/>
        </authorList>
    </citation>
    <scope>NUCLEOTIDE SEQUENCE [LARGE SCALE GENOMIC DNA]</scope>
    <source>
        <strain evidence="3">cv. AL8/78</strain>
    </source>
</reference>
<evidence type="ECO:0000313" key="3">
    <source>
        <dbReference type="Proteomes" id="UP000015105"/>
    </source>
</evidence>
<protein>
    <submittedName>
        <fullName evidence="2">Uncharacterized protein</fullName>
    </submittedName>
</protein>
<reference evidence="3" key="1">
    <citation type="journal article" date="2014" name="Science">
        <title>Ancient hybridizations among the ancestral genomes of bread wheat.</title>
        <authorList>
            <consortium name="International Wheat Genome Sequencing Consortium,"/>
            <person name="Marcussen T."/>
            <person name="Sandve S.R."/>
            <person name="Heier L."/>
            <person name="Spannagl M."/>
            <person name="Pfeifer M."/>
            <person name="Jakobsen K.S."/>
            <person name="Wulff B.B."/>
            <person name="Steuernagel B."/>
            <person name="Mayer K.F."/>
            <person name="Olsen O.A."/>
        </authorList>
    </citation>
    <scope>NUCLEOTIDE SEQUENCE [LARGE SCALE GENOMIC DNA]</scope>
    <source>
        <strain evidence="3">cv. AL8/78</strain>
    </source>
</reference>
<feature type="region of interest" description="Disordered" evidence="1">
    <location>
        <begin position="1"/>
        <end position="61"/>
    </location>
</feature>
<reference evidence="2" key="4">
    <citation type="submission" date="2019-03" db="UniProtKB">
        <authorList>
            <consortium name="EnsemblPlants"/>
        </authorList>
    </citation>
    <scope>IDENTIFICATION</scope>
</reference>
<evidence type="ECO:0000313" key="2">
    <source>
        <dbReference type="EnsemblPlants" id="AET3Gv21116500.2"/>
    </source>
</evidence>
<organism evidence="2 3">
    <name type="scientific">Aegilops tauschii subsp. strangulata</name>
    <name type="common">Goatgrass</name>
    <dbReference type="NCBI Taxonomy" id="200361"/>
    <lineage>
        <taxon>Eukaryota</taxon>
        <taxon>Viridiplantae</taxon>
        <taxon>Streptophyta</taxon>
        <taxon>Embryophyta</taxon>
        <taxon>Tracheophyta</taxon>
        <taxon>Spermatophyta</taxon>
        <taxon>Magnoliopsida</taxon>
        <taxon>Liliopsida</taxon>
        <taxon>Poales</taxon>
        <taxon>Poaceae</taxon>
        <taxon>BOP clade</taxon>
        <taxon>Pooideae</taxon>
        <taxon>Triticodae</taxon>
        <taxon>Triticeae</taxon>
        <taxon>Triticinae</taxon>
        <taxon>Aegilops</taxon>
    </lineage>
</organism>
<evidence type="ECO:0000256" key="1">
    <source>
        <dbReference type="SAM" id="MobiDB-lite"/>
    </source>
</evidence>
<dbReference type="Gramene" id="AET3Gv21116500.2">
    <property type="protein sequence ID" value="AET3Gv21116500.2"/>
    <property type="gene ID" value="AET3Gv21116500"/>
</dbReference>
<dbReference type="Proteomes" id="UP000015105">
    <property type="component" value="Chromosome 3D"/>
</dbReference>
<feature type="compositionally biased region" description="Polar residues" evidence="1">
    <location>
        <begin position="40"/>
        <end position="51"/>
    </location>
</feature>
<dbReference type="AlphaFoldDB" id="A0A453GMA8"/>
<proteinExistence type="predicted"/>
<name>A0A453GMA8_AEGTS</name>
<reference evidence="2" key="3">
    <citation type="journal article" date="2017" name="Nature">
        <title>Genome sequence of the progenitor of the wheat D genome Aegilops tauschii.</title>
        <authorList>
            <person name="Luo M.C."/>
            <person name="Gu Y.Q."/>
            <person name="Puiu D."/>
            <person name="Wang H."/>
            <person name="Twardziok S.O."/>
            <person name="Deal K.R."/>
            <person name="Huo N."/>
            <person name="Zhu T."/>
            <person name="Wang L."/>
            <person name="Wang Y."/>
            <person name="McGuire P.E."/>
            <person name="Liu S."/>
            <person name="Long H."/>
            <person name="Ramasamy R.K."/>
            <person name="Rodriguez J.C."/>
            <person name="Van S.L."/>
            <person name="Yuan L."/>
            <person name="Wang Z."/>
            <person name="Xia Z."/>
            <person name="Xiao L."/>
            <person name="Anderson O.D."/>
            <person name="Ouyang S."/>
            <person name="Liang Y."/>
            <person name="Zimin A.V."/>
            <person name="Pertea G."/>
            <person name="Qi P."/>
            <person name="Bennetzen J.L."/>
            <person name="Dai X."/>
            <person name="Dawson M.W."/>
            <person name="Muller H.G."/>
            <person name="Kugler K."/>
            <person name="Rivarola-Duarte L."/>
            <person name="Spannagl M."/>
            <person name="Mayer K.F.X."/>
            <person name="Lu F.H."/>
            <person name="Bevan M.W."/>
            <person name="Leroy P."/>
            <person name="Li P."/>
            <person name="You F.M."/>
            <person name="Sun Q."/>
            <person name="Liu Z."/>
            <person name="Lyons E."/>
            <person name="Wicker T."/>
            <person name="Salzberg S.L."/>
            <person name="Devos K.M."/>
            <person name="Dvorak J."/>
        </authorList>
    </citation>
    <scope>NUCLEOTIDE SEQUENCE [LARGE SCALE GENOMIC DNA]</scope>
    <source>
        <strain evidence="2">cv. AL8/78</strain>
    </source>
</reference>
<dbReference type="EnsemblPlants" id="AET3Gv21116500.2">
    <property type="protein sequence ID" value="AET3Gv21116500.2"/>
    <property type="gene ID" value="AET3Gv21116500"/>
</dbReference>
<reference evidence="2" key="5">
    <citation type="journal article" date="2021" name="G3 (Bethesda)">
        <title>Aegilops tauschii genome assembly Aet v5.0 features greater sequence contiguity and improved annotation.</title>
        <authorList>
            <person name="Wang L."/>
            <person name="Zhu T."/>
            <person name="Rodriguez J.C."/>
            <person name="Deal K.R."/>
            <person name="Dubcovsky J."/>
            <person name="McGuire P.E."/>
            <person name="Lux T."/>
            <person name="Spannagl M."/>
            <person name="Mayer K.F.X."/>
            <person name="Baldrich P."/>
            <person name="Meyers B.C."/>
            <person name="Huo N."/>
            <person name="Gu Y.Q."/>
            <person name="Zhou H."/>
            <person name="Devos K.M."/>
            <person name="Bennetzen J.L."/>
            <person name="Unver T."/>
            <person name="Budak H."/>
            <person name="Gulick P.J."/>
            <person name="Galiba G."/>
            <person name="Kalapos B."/>
            <person name="Nelson D.R."/>
            <person name="Li P."/>
            <person name="You F.M."/>
            <person name="Luo M.C."/>
            <person name="Dvorak J."/>
        </authorList>
    </citation>
    <scope>NUCLEOTIDE SEQUENCE [LARGE SCALE GENOMIC DNA]</scope>
    <source>
        <strain evidence="2">cv. AL8/78</strain>
    </source>
</reference>
<sequence length="61" mass="6894">RAASRRRVYIARTLGRREEQTSAHHHHPAETIGPSLAGHSINSPRTRTYGFSRSIDIRDGE</sequence>
<accession>A0A453GMA8</accession>
<keyword evidence="3" id="KW-1185">Reference proteome</keyword>